<keyword evidence="1" id="KW-0472">Membrane</keyword>
<dbReference type="GO" id="GO:0005096">
    <property type="term" value="F:GTPase activator activity"/>
    <property type="evidence" value="ECO:0007669"/>
    <property type="project" value="TreeGrafter"/>
</dbReference>
<evidence type="ECO:0000313" key="3">
    <source>
        <dbReference type="EMBL" id="ORZ32377.1"/>
    </source>
</evidence>
<feature type="non-terminal residue" evidence="3">
    <location>
        <position position="1"/>
    </location>
</feature>
<dbReference type="InterPro" id="IPR000195">
    <property type="entry name" value="Rab-GAP-TBC_dom"/>
</dbReference>
<comment type="caution">
    <text evidence="3">The sequence shown here is derived from an EMBL/GenBank/DDBJ whole genome shotgun (WGS) entry which is preliminary data.</text>
</comment>
<dbReference type="GO" id="GO:0031267">
    <property type="term" value="F:small GTPase binding"/>
    <property type="evidence" value="ECO:0007669"/>
    <property type="project" value="TreeGrafter"/>
</dbReference>
<dbReference type="EMBL" id="MCFL01000047">
    <property type="protein sequence ID" value="ORZ32377.1"/>
    <property type="molecule type" value="Genomic_DNA"/>
</dbReference>
<feature type="transmembrane region" description="Helical" evidence="1">
    <location>
        <begin position="114"/>
        <end position="139"/>
    </location>
</feature>
<proteinExistence type="predicted"/>
<evidence type="ECO:0000259" key="2">
    <source>
        <dbReference type="PROSITE" id="PS50086"/>
    </source>
</evidence>
<protein>
    <submittedName>
        <fullName evidence="3">Rab-GTPase-TBC domain-containing protein</fullName>
    </submittedName>
</protein>
<feature type="domain" description="Rab-GAP TBC" evidence="2">
    <location>
        <begin position="1"/>
        <end position="146"/>
    </location>
</feature>
<dbReference type="Gene3D" id="1.10.8.270">
    <property type="entry name" value="putative rabgap domain of human tbc1 domain family member 14 like domains"/>
    <property type="match status" value="1"/>
</dbReference>
<dbReference type="PROSITE" id="PS50086">
    <property type="entry name" value="TBC_RABGAP"/>
    <property type="match status" value="1"/>
</dbReference>
<dbReference type="STRING" id="765915.A0A1Y2HCQ9"/>
<organism evidence="3 4">
    <name type="scientific">Catenaria anguillulae PL171</name>
    <dbReference type="NCBI Taxonomy" id="765915"/>
    <lineage>
        <taxon>Eukaryota</taxon>
        <taxon>Fungi</taxon>
        <taxon>Fungi incertae sedis</taxon>
        <taxon>Blastocladiomycota</taxon>
        <taxon>Blastocladiomycetes</taxon>
        <taxon>Blastocladiales</taxon>
        <taxon>Catenariaceae</taxon>
        <taxon>Catenaria</taxon>
    </lineage>
</organism>
<dbReference type="PANTHER" id="PTHR47219">
    <property type="entry name" value="RAB GTPASE-ACTIVATING PROTEIN 1-LIKE"/>
    <property type="match status" value="1"/>
</dbReference>
<dbReference type="Pfam" id="PF00566">
    <property type="entry name" value="RabGAP-TBC"/>
    <property type="match status" value="1"/>
</dbReference>
<keyword evidence="1" id="KW-1133">Transmembrane helix</keyword>
<dbReference type="PANTHER" id="PTHR47219:SF6">
    <property type="entry name" value="RAB GTPASE-ACTIVATING PROTEIN 1"/>
    <property type="match status" value="1"/>
</dbReference>
<evidence type="ECO:0000313" key="4">
    <source>
        <dbReference type="Proteomes" id="UP000193411"/>
    </source>
</evidence>
<accession>A0A1Y2HCQ9</accession>
<dbReference type="OrthoDB" id="294251at2759"/>
<dbReference type="SUPFAM" id="SSF47923">
    <property type="entry name" value="Ypt/Rab-GAP domain of gyp1p"/>
    <property type="match status" value="2"/>
</dbReference>
<dbReference type="AlphaFoldDB" id="A0A1Y2HCQ9"/>
<keyword evidence="1" id="KW-0812">Transmembrane</keyword>
<evidence type="ECO:0000256" key="1">
    <source>
        <dbReference type="SAM" id="Phobius"/>
    </source>
</evidence>
<dbReference type="Proteomes" id="UP000193411">
    <property type="component" value="Unassembled WGS sequence"/>
</dbReference>
<name>A0A1Y2HCQ9_9FUNG</name>
<dbReference type="Gene3D" id="1.10.472.80">
    <property type="entry name" value="Ypt/Rab-GAP domain of gyp1p, domain 3"/>
    <property type="match status" value="1"/>
</dbReference>
<dbReference type="InterPro" id="IPR035969">
    <property type="entry name" value="Rab-GAP_TBC_sf"/>
</dbReference>
<sequence length="158" mass="17542">EIEKDVHRSLPEHPAFETNGIGQSALRRVLHAFSHRNPAVGYAQAMNLIACQLLRACGEAQAFAALCWITEYLMPTHFTRTLLGALVDQQVFEMLLLRFLPKVSAKLQTMHTGIAAITISWFLSAFMSVVPSNCALVVLDGVFLDRERFVFLLAVGIV</sequence>
<keyword evidence="4" id="KW-1185">Reference proteome</keyword>
<dbReference type="InterPro" id="IPR050302">
    <property type="entry name" value="Rab_GAP_TBC_domain"/>
</dbReference>
<feature type="non-terminal residue" evidence="3">
    <location>
        <position position="158"/>
    </location>
</feature>
<reference evidence="3 4" key="1">
    <citation type="submission" date="2016-07" db="EMBL/GenBank/DDBJ databases">
        <title>Pervasive Adenine N6-methylation of Active Genes in Fungi.</title>
        <authorList>
            <consortium name="DOE Joint Genome Institute"/>
            <person name="Mondo S.J."/>
            <person name="Dannebaum R.O."/>
            <person name="Kuo R.C."/>
            <person name="Labutti K."/>
            <person name="Haridas S."/>
            <person name="Kuo A."/>
            <person name="Salamov A."/>
            <person name="Ahrendt S.R."/>
            <person name="Lipzen A."/>
            <person name="Sullivan W."/>
            <person name="Andreopoulos W.B."/>
            <person name="Clum A."/>
            <person name="Lindquist E."/>
            <person name="Daum C."/>
            <person name="Ramamoorthy G.K."/>
            <person name="Gryganskyi A."/>
            <person name="Culley D."/>
            <person name="Magnuson J.K."/>
            <person name="James T.Y."/>
            <person name="O'Malley M.A."/>
            <person name="Stajich J.E."/>
            <person name="Spatafora J.W."/>
            <person name="Visel A."/>
            <person name="Grigoriev I.V."/>
        </authorList>
    </citation>
    <scope>NUCLEOTIDE SEQUENCE [LARGE SCALE GENOMIC DNA]</scope>
    <source>
        <strain evidence="3 4">PL171</strain>
    </source>
</reference>
<gene>
    <name evidence="3" type="ORF">BCR44DRAFT_104794</name>
</gene>
<dbReference type="SMART" id="SM00164">
    <property type="entry name" value="TBC"/>
    <property type="match status" value="1"/>
</dbReference>